<dbReference type="EMBL" id="FNFO01000003">
    <property type="protein sequence ID" value="SDK65687.1"/>
    <property type="molecule type" value="Genomic_DNA"/>
</dbReference>
<dbReference type="InterPro" id="IPR046357">
    <property type="entry name" value="PPIase_dom_sf"/>
</dbReference>
<evidence type="ECO:0000259" key="8">
    <source>
        <dbReference type="PROSITE" id="PS50059"/>
    </source>
</evidence>
<protein>
    <recommendedName>
        <fullName evidence="6">Peptidyl-prolyl cis-trans isomerase</fullName>
        <ecNumber evidence="6">5.2.1.8</ecNumber>
    </recommendedName>
</protein>
<name>A0A1G9DP64_9BACT</name>
<sequence>MKNVTRGWWLLLWLVAIAACTPQQTPEEKEAQQIVKYLQDQGLFADAIRTESGVYYLITDSTQGAYPDEDEILKIEYKGYFLDEAKTVFDSTNADSTGNGTRPYLEFILGRNQVIDGLDIGIRYFREGERGTLIIPSRLGYGSSGRGSIPGNTPLRFDIYLREIN</sequence>
<dbReference type="PROSITE" id="PS50059">
    <property type="entry name" value="FKBP_PPIASE"/>
    <property type="match status" value="1"/>
</dbReference>
<keyword evidence="4 5" id="KW-0413">Isomerase</keyword>
<dbReference type="Pfam" id="PF00254">
    <property type="entry name" value="FKBP_C"/>
    <property type="match status" value="1"/>
</dbReference>
<feature type="domain" description="PPIase FKBP-type" evidence="8">
    <location>
        <begin position="70"/>
        <end position="165"/>
    </location>
</feature>
<dbReference type="SUPFAM" id="SSF54534">
    <property type="entry name" value="FKBP-like"/>
    <property type="match status" value="1"/>
</dbReference>
<keyword evidence="3 5" id="KW-0697">Rotamase</keyword>
<accession>A0A1G9DP64</accession>
<reference evidence="9 10" key="1">
    <citation type="submission" date="2016-10" db="EMBL/GenBank/DDBJ databases">
        <authorList>
            <person name="de Groot N.N."/>
        </authorList>
    </citation>
    <scope>NUCLEOTIDE SEQUENCE [LARGE SCALE GENOMIC DNA]</scope>
    <source>
        <strain evidence="9 10">DSM 25186</strain>
    </source>
</reference>
<evidence type="ECO:0000256" key="3">
    <source>
        <dbReference type="ARBA" id="ARBA00023110"/>
    </source>
</evidence>
<organism evidence="9 10">
    <name type="scientific">Catalinimonas alkaloidigena</name>
    <dbReference type="NCBI Taxonomy" id="1075417"/>
    <lineage>
        <taxon>Bacteria</taxon>
        <taxon>Pseudomonadati</taxon>
        <taxon>Bacteroidota</taxon>
        <taxon>Cytophagia</taxon>
        <taxon>Cytophagales</taxon>
        <taxon>Catalimonadaceae</taxon>
        <taxon>Catalinimonas</taxon>
    </lineage>
</organism>
<evidence type="ECO:0000256" key="6">
    <source>
        <dbReference type="RuleBase" id="RU003915"/>
    </source>
</evidence>
<dbReference type="EC" id="5.2.1.8" evidence="6"/>
<evidence type="ECO:0000256" key="4">
    <source>
        <dbReference type="ARBA" id="ARBA00023235"/>
    </source>
</evidence>
<proteinExistence type="inferred from homology"/>
<gene>
    <name evidence="9" type="ORF">SAMN05421823_103201</name>
</gene>
<dbReference type="InterPro" id="IPR001179">
    <property type="entry name" value="PPIase_FKBP_dom"/>
</dbReference>
<dbReference type="Gene3D" id="3.10.50.40">
    <property type="match status" value="1"/>
</dbReference>
<dbReference type="PANTHER" id="PTHR43811:SF19">
    <property type="entry name" value="39 KDA FK506-BINDING NUCLEAR PROTEIN"/>
    <property type="match status" value="1"/>
</dbReference>
<dbReference type="STRING" id="1075417.SAMN05421823_103201"/>
<dbReference type="PANTHER" id="PTHR43811">
    <property type="entry name" value="FKBP-TYPE PEPTIDYL-PROLYL CIS-TRANS ISOMERASE FKPA"/>
    <property type="match status" value="1"/>
</dbReference>
<dbReference type="PROSITE" id="PS51257">
    <property type="entry name" value="PROKAR_LIPOPROTEIN"/>
    <property type="match status" value="1"/>
</dbReference>
<feature type="signal peptide" evidence="7">
    <location>
        <begin position="1"/>
        <end position="18"/>
    </location>
</feature>
<dbReference type="Proteomes" id="UP000198510">
    <property type="component" value="Unassembled WGS sequence"/>
</dbReference>
<comment type="catalytic activity">
    <reaction evidence="1 5 6">
        <text>[protein]-peptidylproline (omega=180) = [protein]-peptidylproline (omega=0)</text>
        <dbReference type="Rhea" id="RHEA:16237"/>
        <dbReference type="Rhea" id="RHEA-COMP:10747"/>
        <dbReference type="Rhea" id="RHEA-COMP:10748"/>
        <dbReference type="ChEBI" id="CHEBI:83833"/>
        <dbReference type="ChEBI" id="CHEBI:83834"/>
        <dbReference type="EC" id="5.2.1.8"/>
    </reaction>
</comment>
<dbReference type="RefSeq" id="WP_176955949.1">
    <property type="nucleotide sequence ID" value="NZ_FNFO01000003.1"/>
</dbReference>
<evidence type="ECO:0000256" key="5">
    <source>
        <dbReference type="PROSITE-ProRule" id="PRU00277"/>
    </source>
</evidence>
<evidence type="ECO:0000256" key="7">
    <source>
        <dbReference type="SAM" id="SignalP"/>
    </source>
</evidence>
<dbReference type="AlphaFoldDB" id="A0A1G9DP64"/>
<keyword evidence="7" id="KW-0732">Signal</keyword>
<evidence type="ECO:0000256" key="2">
    <source>
        <dbReference type="ARBA" id="ARBA00006577"/>
    </source>
</evidence>
<dbReference type="GO" id="GO:0003755">
    <property type="term" value="F:peptidyl-prolyl cis-trans isomerase activity"/>
    <property type="evidence" value="ECO:0007669"/>
    <property type="project" value="UniProtKB-UniRule"/>
</dbReference>
<comment type="similarity">
    <text evidence="2 6">Belongs to the FKBP-type PPIase family.</text>
</comment>
<evidence type="ECO:0000256" key="1">
    <source>
        <dbReference type="ARBA" id="ARBA00000971"/>
    </source>
</evidence>
<feature type="chain" id="PRO_5011684196" description="Peptidyl-prolyl cis-trans isomerase" evidence="7">
    <location>
        <begin position="19"/>
        <end position="165"/>
    </location>
</feature>
<evidence type="ECO:0000313" key="10">
    <source>
        <dbReference type="Proteomes" id="UP000198510"/>
    </source>
</evidence>
<evidence type="ECO:0000313" key="9">
    <source>
        <dbReference type="EMBL" id="SDK65687.1"/>
    </source>
</evidence>
<keyword evidence="10" id="KW-1185">Reference proteome</keyword>